<evidence type="ECO:0000256" key="3">
    <source>
        <dbReference type="ARBA" id="ARBA00038471"/>
    </source>
</evidence>
<dbReference type="InterPro" id="IPR035513">
    <property type="entry name" value="Invertase/methylesterase_inhib"/>
</dbReference>
<sequence>MASAIRLFLPFSLLVIFFLAIHITLSNAQNTTEDIINKICRSVEDYGFCKQTFEDNLLSPVANIVDLTHITILQSSSNATNTLDFIRHLLGNMTTDDDDVALKNALTECENAYRVLARSFQNAFLFFNSKDYDSVLFVERSTPRVQASCTSTFNTPPNPFNPLDERNRQMRILITMAVVAATELTSSSINAFYVLGIYKLFINGRIKYYYSFISRTILSS</sequence>
<comment type="similarity">
    <text evidence="3">Belongs to the PMEI family.</text>
</comment>
<reference evidence="6 7" key="1">
    <citation type="submission" date="2019-06" db="EMBL/GenBank/DDBJ databases">
        <title>A chromosomal-level reference genome of Carpinus fangiana (Coryloideae, Betulaceae).</title>
        <authorList>
            <person name="Yang X."/>
            <person name="Wang Z."/>
            <person name="Zhang L."/>
            <person name="Hao G."/>
            <person name="Liu J."/>
            <person name="Yang Y."/>
        </authorList>
    </citation>
    <scope>NUCLEOTIDE SEQUENCE [LARGE SCALE GENOMIC DNA]</scope>
    <source>
        <strain evidence="6">Cfa_2016G</strain>
        <tissue evidence="6">Leaf</tissue>
    </source>
</reference>
<dbReference type="PANTHER" id="PTHR36710:SF1">
    <property type="entry name" value="F14J9.2 PROTEIN"/>
    <property type="match status" value="1"/>
</dbReference>
<evidence type="ECO:0000256" key="2">
    <source>
        <dbReference type="ARBA" id="ARBA00023157"/>
    </source>
</evidence>
<accession>A0A5N6R4X9</accession>
<keyword evidence="2" id="KW-1015">Disulfide bond</keyword>
<keyword evidence="1 4" id="KW-0732">Signal</keyword>
<dbReference type="PANTHER" id="PTHR36710">
    <property type="entry name" value="PECTINESTERASE INHIBITOR-LIKE"/>
    <property type="match status" value="1"/>
</dbReference>
<feature type="chain" id="PRO_5024422398" description="Pectinesterase inhibitor domain-containing protein" evidence="4">
    <location>
        <begin position="29"/>
        <end position="220"/>
    </location>
</feature>
<evidence type="ECO:0000259" key="5">
    <source>
        <dbReference type="SMART" id="SM00856"/>
    </source>
</evidence>
<feature type="signal peptide" evidence="4">
    <location>
        <begin position="1"/>
        <end position="28"/>
    </location>
</feature>
<dbReference type="InterPro" id="IPR006501">
    <property type="entry name" value="Pectinesterase_inhib_dom"/>
</dbReference>
<dbReference type="SUPFAM" id="SSF101148">
    <property type="entry name" value="Plant invertase/pectin methylesterase inhibitor"/>
    <property type="match status" value="1"/>
</dbReference>
<dbReference type="EMBL" id="CM017325">
    <property type="protein sequence ID" value="KAE8056049.1"/>
    <property type="molecule type" value="Genomic_DNA"/>
</dbReference>
<keyword evidence="7" id="KW-1185">Reference proteome</keyword>
<organism evidence="6 7">
    <name type="scientific">Carpinus fangiana</name>
    <dbReference type="NCBI Taxonomy" id="176857"/>
    <lineage>
        <taxon>Eukaryota</taxon>
        <taxon>Viridiplantae</taxon>
        <taxon>Streptophyta</taxon>
        <taxon>Embryophyta</taxon>
        <taxon>Tracheophyta</taxon>
        <taxon>Spermatophyta</taxon>
        <taxon>Magnoliopsida</taxon>
        <taxon>eudicotyledons</taxon>
        <taxon>Gunneridae</taxon>
        <taxon>Pentapetalae</taxon>
        <taxon>rosids</taxon>
        <taxon>fabids</taxon>
        <taxon>Fagales</taxon>
        <taxon>Betulaceae</taxon>
        <taxon>Carpinus</taxon>
    </lineage>
</organism>
<proteinExistence type="inferred from homology"/>
<dbReference type="InterPro" id="IPR052421">
    <property type="entry name" value="PCW_Enzyme_Inhibitor"/>
</dbReference>
<evidence type="ECO:0000313" key="6">
    <source>
        <dbReference type="EMBL" id="KAE8056049.1"/>
    </source>
</evidence>
<evidence type="ECO:0000313" key="7">
    <source>
        <dbReference type="Proteomes" id="UP000327013"/>
    </source>
</evidence>
<dbReference type="CDD" id="cd15797">
    <property type="entry name" value="PMEI"/>
    <property type="match status" value="1"/>
</dbReference>
<feature type="domain" description="Pectinesterase inhibitor" evidence="5">
    <location>
        <begin position="31"/>
        <end position="180"/>
    </location>
</feature>
<name>A0A5N6R4X9_9ROSI</name>
<dbReference type="InterPro" id="IPR034086">
    <property type="entry name" value="PMEI_plant"/>
</dbReference>
<dbReference type="GO" id="GO:0046910">
    <property type="term" value="F:pectinesterase inhibitor activity"/>
    <property type="evidence" value="ECO:0007669"/>
    <property type="project" value="InterPro"/>
</dbReference>
<dbReference type="SMART" id="SM00856">
    <property type="entry name" value="PMEI"/>
    <property type="match status" value="1"/>
</dbReference>
<dbReference type="Proteomes" id="UP000327013">
    <property type="component" value="Chromosome 5"/>
</dbReference>
<protein>
    <recommendedName>
        <fullName evidence="5">Pectinesterase inhibitor domain-containing protein</fullName>
    </recommendedName>
</protein>
<gene>
    <name evidence="6" type="ORF">FH972_012848</name>
</gene>
<dbReference type="NCBIfam" id="TIGR01614">
    <property type="entry name" value="PME_inhib"/>
    <property type="match status" value="1"/>
</dbReference>
<dbReference type="Pfam" id="PF04043">
    <property type="entry name" value="PMEI"/>
    <property type="match status" value="1"/>
</dbReference>
<evidence type="ECO:0000256" key="1">
    <source>
        <dbReference type="ARBA" id="ARBA00022729"/>
    </source>
</evidence>
<dbReference type="AlphaFoldDB" id="A0A5N6R4X9"/>
<dbReference type="Gene3D" id="1.20.140.40">
    <property type="entry name" value="Invertase/pectin methylesterase inhibitor family protein"/>
    <property type="match status" value="1"/>
</dbReference>
<evidence type="ECO:0000256" key="4">
    <source>
        <dbReference type="SAM" id="SignalP"/>
    </source>
</evidence>
<dbReference type="OrthoDB" id="1094948at2759"/>